<keyword evidence="1" id="KW-1133">Transmembrane helix</keyword>
<keyword evidence="1" id="KW-0472">Membrane</keyword>
<evidence type="ECO:0000313" key="2">
    <source>
        <dbReference type="EMBL" id="KXN73237.1"/>
    </source>
</evidence>
<dbReference type="AlphaFoldDB" id="A0A137PE15"/>
<feature type="transmembrane region" description="Helical" evidence="1">
    <location>
        <begin position="179"/>
        <end position="202"/>
    </location>
</feature>
<protein>
    <submittedName>
        <fullName evidence="2">Uncharacterized protein</fullName>
    </submittedName>
</protein>
<gene>
    <name evidence="2" type="ORF">CONCODRAFT_15679</name>
</gene>
<dbReference type="EMBL" id="KQ964440">
    <property type="protein sequence ID" value="KXN73237.1"/>
    <property type="molecule type" value="Genomic_DNA"/>
</dbReference>
<dbReference type="Proteomes" id="UP000070444">
    <property type="component" value="Unassembled WGS sequence"/>
</dbReference>
<feature type="transmembrane region" description="Helical" evidence="1">
    <location>
        <begin position="148"/>
        <end position="172"/>
    </location>
</feature>
<name>A0A137PE15_CONC2</name>
<reference evidence="2 3" key="1">
    <citation type="journal article" date="2015" name="Genome Biol. Evol.">
        <title>Phylogenomic analyses indicate that early fungi evolved digesting cell walls of algal ancestors of land plants.</title>
        <authorList>
            <person name="Chang Y."/>
            <person name="Wang S."/>
            <person name="Sekimoto S."/>
            <person name="Aerts A.L."/>
            <person name="Choi C."/>
            <person name="Clum A."/>
            <person name="LaButti K.M."/>
            <person name="Lindquist E.A."/>
            <person name="Yee Ngan C."/>
            <person name="Ohm R.A."/>
            <person name="Salamov A.A."/>
            <person name="Grigoriev I.V."/>
            <person name="Spatafora J.W."/>
            <person name="Berbee M.L."/>
        </authorList>
    </citation>
    <scope>NUCLEOTIDE SEQUENCE [LARGE SCALE GENOMIC DNA]</scope>
    <source>
        <strain evidence="2 3">NRRL 28638</strain>
    </source>
</reference>
<keyword evidence="1" id="KW-0812">Transmembrane</keyword>
<sequence length="383" mass="43951">MSQSSVFSVIPNSSYTFPSMFELHSSLNPKGLEHTFVHLKTSPDALEQGLVLHGMNNTTAFWSSRRYRLGRYRKSSHFVWKSIPHLIFIQFFKVQLLLENISTRFCSTCQNENHSQAANVESLTTLQEQLSIYPIHLWISRPVNNRMILPYAAALQSFIGAFFLVLGTLFSLFRITSDLVSISLLAVGGLFLLFSTFFHYLAVVNCQIDIDHSFFFPLLSQLPSLKQISRFVLSIRFFDWLPKRLDYWASILGLIGFTLFNIVILTRMSFLSFSNVIPTLLNEILAYVFGLTGCLLSFTNYLYIVEISHSWVVKWRPRSFSFWVISFYFLGTLLLTTAAIFDIQTILRPNMYQVEVGWLLFLSSAVTLIGAYIGILELSNNHM</sequence>
<organism evidence="2 3">
    <name type="scientific">Conidiobolus coronatus (strain ATCC 28846 / CBS 209.66 / NRRL 28638)</name>
    <name type="common">Delacroixia coronata</name>
    <dbReference type="NCBI Taxonomy" id="796925"/>
    <lineage>
        <taxon>Eukaryota</taxon>
        <taxon>Fungi</taxon>
        <taxon>Fungi incertae sedis</taxon>
        <taxon>Zoopagomycota</taxon>
        <taxon>Entomophthoromycotina</taxon>
        <taxon>Entomophthoromycetes</taxon>
        <taxon>Entomophthorales</taxon>
        <taxon>Ancylistaceae</taxon>
        <taxon>Conidiobolus</taxon>
    </lineage>
</organism>
<feature type="transmembrane region" description="Helical" evidence="1">
    <location>
        <begin position="320"/>
        <end position="341"/>
    </location>
</feature>
<feature type="transmembrane region" description="Helical" evidence="1">
    <location>
        <begin position="356"/>
        <end position="376"/>
    </location>
</feature>
<feature type="transmembrane region" description="Helical" evidence="1">
    <location>
        <begin position="245"/>
        <end position="264"/>
    </location>
</feature>
<proteinExistence type="predicted"/>
<evidence type="ECO:0000313" key="3">
    <source>
        <dbReference type="Proteomes" id="UP000070444"/>
    </source>
</evidence>
<evidence type="ECO:0000256" key="1">
    <source>
        <dbReference type="SAM" id="Phobius"/>
    </source>
</evidence>
<keyword evidence="3" id="KW-1185">Reference proteome</keyword>
<accession>A0A137PE15</accession>
<feature type="transmembrane region" description="Helical" evidence="1">
    <location>
        <begin position="284"/>
        <end position="304"/>
    </location>
</feature>